<feature type="compositionally biased region" description="Basic and acidic residues" evidence="6">
    <location>
        <begin position="1176"/>
        <end position="1199"/>
    </location>
</feature>
<feature type="compositionally biased region" description="Basic and acidic residues" evidence="6">
    <location>
        <begin position="1743"/>
        <end position="1813"/>
    </location>
</feature>
<feature type="domain" description="THO complex subunitTHOC2 N-terminal" evidence="8">
    <location>
        <begin position="826"/>
        <end position="904"/>
    </location>
</feature>
<organism evidence="10 11">
    <name type="scientific">Mycoemilia scoparia</name>
    <dbReference type="NCBI Taxonomy" id="417184"/>
    <lineage>
        <taxon>Eukaryota</taxon>
        <taxon>Fungi</taxon>
        <taxon>Fungi incertae sedis</taxon>
        <taxon>Zoopagomycota</taxon>
        <taxon>Kickxellomycotina</taxon>
        <taxon>Kickxellomycetes</taxon>
        <taxon>Kickxellales</taxon>
        <taxon>Kickxellaceae</taxon>
        <taxon>Mycoemilia</taxon>
    </lineage>
</organism>
<feature type="compositionally biased region" description="Polar residues" evidence="6">
    <location>
        <begin position="1872"/>
        <end position="1882"/>
    </location>
</feature>
<feature type="compositionally biased region" description="Basic and acidic residues" evidence="6">
    <location>
        <begin position="1980"/>
        <end position="1992"/>
    </location>
</feature>
<dbReference type="InterPro" id="IPR021726">
    <property type="entry name" value="THO_THOC2_N"/>
</dbReference>
<feature type="compositionally biased region" description="Basic and acidic residues" evidence="6">
    <location>
        <begin position="1710"/>
        <end position="1729"/>
    </location>
</feature>
<dbReference type="Pfam" id="PF11732">
    <property type="entry name" value="Thoc2"/>
    <property type="match status" value="1"/>
</dbReference>
<dbReference type="GO" id="GO:0006406">
    <property type="term" value="P:mRNA export from nucleus"/>
    <property type="evidence" value="ECO:0007669"/>
    <property type="project" value="InterPro"/>
</dbReference>
<dbReference type="InterPro" id="IPR021418">
    <property type="entry name" value="THO_THOC2_C"/>
</dbReference>
<feature type="compositionally biased region" description="Basic residues" evidence="6">
    <location>
        <begin position="2047"/>
        <end position="2059"/>
    </location>
</feature>
<comment type="subcellular location">
    <subcellularLocation>
        <location evidence="1">Nucleus</location>
    </subcellularLocation>
</comment>
<dbReference type="Pfam" id="PF16134">
    <property type="entry name" value="THOC2_N"/>
    <property type="match status" value="1"/>
</dbReference>
<evidence type="ECO:0000259" key="8">
    <source>
        <dbReference type="Pfam" id="PF11732"/>
    </source>
</evidence>
<feature type="compositionally biased region" description="Basic residues" evidence="6">
    <location>
        <begin position="2079"/>
        <end position="2090"/>
    </location>
</feature>
<feature type="compositionally biased region" description="Basic and acidic residues" evidence="6">
    <location>
        <begin position="1226"/>
        <end position="1303"/>
    </location>
</feature>
<evidence type="ECO:0000256" key="6">
    <source>
        <dbReference type="SAM" id="MobiDB-lite"/>
    </source>
</evidence>
<feature type="region of interest" description="Disordered" evidence="6">
    <location>
        <begin position="94"/>
        <end position="134"/>
    </location>
</feature>
<feature type="compositionally biased region" description="Basic and acidic residues" evidence="6">
    <location>
        <begin position="1843"/>
        <end position="1870"/>
    </location>
</feature>
<dbReference type="Pfam" id="PF11262">
    <property type="entry name" value="Tho2"/>
    <property type="match status" value="1"/>
</dbReference>
<feature type="compositionally biased region" description="Low complexity" evidence="6">
    <location>
        <begin position="1155"/>
        <end position="1166"/>
    </location>
</feature>
<feature type="compositionally biased region" description="Basic and acidic residues" evidence="6">
    <location>
        <begin position="2164"/>
        <end position="2175"/>
    </location>
</feature>
<dbReference type="InterPro" id="IPR032302">
    <property type="entry name" value="THOC2_N"/>
</dbReference>
<feature type="coiled-coil region" evidence="5">
    <location>
        <begin position="687"/>
        <end position="714"/>
    </location>
</feature>
<dbReference type="GO" id="GO:0006397">
    <property type="term" value="P:mRNA processing"/>
    <property type="evidence" value="ECO:0007669"/>
    <property type="project" value="InterPro"/>
</dbReference>
<feature type="compositionally biased region" description="Basic and acidic residues" evidence="6">
    <location>
        <begin position="1916"/>
        <end position="1925"/>
    </location>
</feature>
<proteinExistence type="inferred from homology"/>
<dbReference type="EMBL" id="JANBPU010000532">
    <property type="protein sequence ID" value="KAJ1910760.1"/>
    <property type="molecule type" value="Genomic_DNA"/>
</dbReference>
<keyword evidence="4" id="KW-0539">Nucleus</keyword>
<evidence type="ECO:0000259" key="7">
    <source>
        <dbReference type="Pfam" id="PF11262"/>
    </source>
</evidence>
<evidence type="ECO:0000256" key="5">
    <source>
        <dbReference type="SAM" id="Coils"/>
    </source>
</evidence>
<evidence type="ECO:0000256" key="4">
    <source>
        <dbReference type="ARBA" id="ARBA00023242"/>
    </source>
</evidence>
<feature type="compositionally biased region" description="Basic and acidic residues" evidence="6">
    <location>
        <begin position="2212"/>
        <end position="2224"/>
    </location>
</feature>
<evidence type="ECO:0000259" key="9">
    <source>
        <dbReference type="Pfam" id="PF16134"/>
    </source>
</evidence>
<sequence length="2230" mass="252788">MIIDELVQKSTLDDELLQALRSGNTQGVDLEPLKNGLSKSPESLQGVIYDLLREFCRPIAIDGEKNAPKKVESFPNVGILQRAIVALIEVLSSNQDQKEDPDSKPEEKDESKMDVEDVAQSSSNNNDNVPNSSIDDAKKKVGKALVDSIWVLCVEWESEESSYKQLNPTTSKDEKAASIPGWLNEMDSACAKYTNRLASITKFLLEQKYIEHSVAKTYLDSLFLQKIGEIPSARNFEIYITRLKTTARYKQTKYNLLREESEGFSKIITTIGLTLPYIEEDPTTGPSEATISSEKWKQETGALSGPQKVMWDIQNDEKLTKHSDELWSKLLNIIGYFNLDPNRVVDLILGIFVSMVSVKWRFFLCLLSRSPLCKGYNFINKNEVESGAKISSRTLAQLIGIKLQSYYRAGKNSREYSDLQDIHMVAALMMTHGLISFSELYPYLSPSDSDMSAEYEDWKMNLNDKASEGSNNLLAMLGSLDDFQFDDGSFDDNMDFSSMSKPLNDEKSAKKEPSLNQKALFCSTLLSIRNYRPALWLIRRFPYIPILNAGVADHLCELTTQLVEPMYERLVIGKDADGKCKLANLKNKVVAIRAKQNSKDPQKRSILKVLPTYSAEALTATFFYEGYAQLTSSPFNVPDDKTTVGEWLSSLSPFLNSLGIRLSRDTKLLTKLIRICQVCIKEPAEKLQKAKQKAASIKEKVDELNEEKQKESKDVAVNQCTDEDIVKAKHEFEEIQQKWINIIVEWILPAFTQLSPNTAISNELWQILSYMRFPVRCGIYAKWKDYVYKSTIELKATEKTTTKEVRSLMRRLSSETIKTQGRKLCTLCHSNSIPTLSIVIDQVCSYDNLISPVVDSLKYLNKLDIDILVYLMIDILDEMPSGQPIKTRLKDDGINIAHWLQSLATFIASYFRKYSGVSLKPIIQYLTRKLATSCQNLDPKLKSADPSASLLHEMIIFKEIIQKLAMIEPTSNPSDSQLSAMQGGKILREEASMMAGSVLTQIQNHILSKLDGKLESSSLSINGLNRAASNLSKILCEDSLVQVIFITISLQSMHLILPRENNEMGVQKPRRVLSSFYDSLIEMIGQYTFFTQMYTPLETLKTVIPPVPKLVGDFGLDWTLSWHWARLYISPMLSKKLVAWIESIEEKKQTKTAASSGSTSEQTKSSDNTLNGENKPVNEDSANKPEKQPESNDTDKLNDEEVDQLRSQTEKPSGEDVGNGASGDQTESKEDENKMNVEEAESAKGEERKTTEESVPDDAEKKAETKDDENKMNVEEIESSNDKDKACDSEKPKADNAESKESETTEPESTNVKEPSVSNEPANVASNFFNEIDPELLEFIRKKLADTTALESFSAEFYAVFWTLSYSDLRVPISRYKEEIMRLNTFIRTLEPRLQSLANYRGESIVKEYERAIKRKKALNIEMKEHETHVRNVRTWLNEQTKTWFTQSPEDTNKISRDFFIHCIFPRAKFSASDALYCASMIEIMQFPLGVKKFPTLFVYNMILDQPMQKLLKAMTDNEVRYYAKFLNRCMMLHEKWRKAPYMFEHEARGGGKLDGFRCSIAGQTSTKEGSESQQPKVNVLEYDQFRRLLYKWHSRLCESLVSCLSSDDNHTIRNALLCLHEMIQVFPMVDNTGAKVVSALTNLVEKYKDDSARDDLVTLARSYYSAVLRLKSRWVGQSEFSGIPLPQSSTNSSSESQSQSSREKRSRSRHSDDRSKEREEDYHRKDTGGRAPYPAPIGDRYLPQEENRNADKGRDREKSRHNSTDNRHGNVWDAKDPRDDNSSRPRYNHYDREQRSEQRPSRSRDSRDDRYSPRNSSLSRSKDHYSQRYDDQHIKSPHRSHRSESQKPYADDRKRDDDDQRRHRSRYTDSPRPNQSSSMSEKQSDDRPDQDRSDAKNGASNSENFKEMQQILRKQLLENKKRNSNETNDQPGDKDMQPSPKRLKDSKEPKKADSDKDKNSNASKDASGESSKAKPNSQGKDRDPRSKKDESSSSQGKPSVLERLGPAVPKTSSSKDDNDKKQPESDTHKSASTEEHSDGKSNSKGSARRQGHRSGRNKRGGDDQEKNQSTKAGGKGKGGSHKGRSRGNSRRTSPERRPADDQKKSATVGETIKGTNNSSQSHKSHNAPGSGIGEQDSAYFNRNYGYSRHQSDNAGNRSGRGGGHYDREKTRDYQDSGWKSGGSSIAHKANVGGDLDHGSSGSHRYGGPGKRGRDRDRDRDFQRDKRRRG</sequence>
<dbReference type="PANTHER" id="PTHR21597:SF0">
    <property type="entry name" value="THO COMPLEX SUBUNIT 2"/>
    <property type="match status" value="1"/>
</dbReference>
<feature type="compositionally biased region" description="Low complexity" evidence="6">
    <location>
        <begin position="121"/>
        <end position="133"/>
    </location>
</feature>
<name>A0A9W7ZQP9_9FUNG</name>
<dbReference type="OrthoDB" id="29024at2759"/>
<evidence type="ECO:0000313" key="10">
    <source>
        <dbReference type="EMBL" id="KAJ1910760.1"/>
    </source>
</evidence>
<dbReference type="Proteomes" id="UP001150538">
    <property type="component" value="Unassembled WGS sequence"/>
</dbReference>
<evidence type="ECO:0000256" key="3">
    <source>
        <dbReference type="ARBA" id="ARBA00019596"/>
    </source>
</evidence>
<reference evidence="10" key="1">
    <citation type="submission" date="2022-07" db="EMBL/GenBank/DDBJ databases">
        <title>Phylogenomic reconstructions and comparative analyses of Kickxellomycotina fungi.</title>
        <authorList>
            <person name="Reynolds N.K."/>
            <person name="Stajich J.E."/>
            <person name="Barry K."/>
            <person name="Grigoriev I.V."/>
            <person name="Crous P."/>
            <person name="Smith M.E."/>
        </authorList>
    </citation>
    <scope>NUCLEOTIDE SEQUENCE</scope>
    <source>
        <strain evidence="10">NBRC 100468</strain>
    </source>
</reference>
<feature type="compositionally biased region" description="Basic and acidic residues" evidence="6">
    <location>
        <begin position="1932"/>
        <end position="1960"/>
    </location>
</feature>
<feature type="region of interest" description="Disordered" evidence="6">
    <location>
        <begin position="1682"/>
        <end position="2230"/>
    </location>
</feature>
<evidence type="ECO:0000313" key="11">
    <source>
        <dbReference type="Proteomes" id="UP001150538"/>
    </source>
</evidence>
<dbReference type="GO" id="GO:0000445">
    <property type="term" value="C:THO complex part of transcription export complex"/>
    <property type="evidence" value="ECO:0007669"/>
    <property type="project" value="TreeGrafter"/>
</dbReference>
<feature type="compositionally biased region" description="Polar residues" evidence="6">
    <location>
        <begin position="1969"/>
        <end position="1979"/>
    </location>
</feature>
<gene>
    <name evidence="10" type="primary">RLR1</name>
    <name evidence="10" type="ORF">H4219_006132</name>
</gene>
<feature type="compositionally biased region" description="Polar residues" evidence="6">
    <location>
        <begin position="1312"/>
        <end position="1322"/>
    </location>
</feature>
<protein>
    <recommendedName>
        <fullName evidence="3">THO complex subunit 2</fullName>
    </recommendedName>
</protein>
<feature type="domain" description="THO complex subunit 2 N-terminal" evidence="9">
    <location>
        <begin position="190"/>
        <end position="822"/>
    </location>
</feature>
<accession>A0A9W7ZQP9</accession>
<feature type="compositionally biased region" description="Basic and acidic residues" evidence="6">
    <location>
        <begin position="2060"/>
        <end position="2069"/>
    </location>
</feature>
<feature type="compositionally biased region" description="Basic and acidic residues" evidence="6">
    <location>
        <begin position="2014"/>
        <end position="2042"/>
    </location>
</feature>
<dbReference type="PANTHER" id="PTHR21597">
    <property type="entry name" value="THO2 PROTEIN"/>
    <property type="match status" value="1"/>
</dbReference>
<feature type="compositionally biased region" description="Basic and acidic residues" evidence="6">
    <location>
        <begin position="1821"/>
        <end position="1835"/>
    </location>
</feature>
<keyword evidence="5" id="KW-0175">Coiled coil</keyword>
<keyword evidence="11" id="KW-1185">Reference proteome</keyword>
<evidence type="ECO:0000256" key="2">
    <source>
        <dbReference type="ARBA" id="ARBA00007857"/>
    </source>
</evidence>
<comment type="similarity">
    <text evidence="2">Belongs to the THOC2 family.</text>
</comment>
<feature type="region of interest" description="Disordered" evidence="6">
    <location>
        <begin position="1148"/>
        <end position="1322"/>
    </location>
</feature>
<evidence type="ECO:0000256" key="1">
    <source>
        <dbReference type="ARBA" id="ARBA00004123"/>
    </source>
</evidence>
<feature type="compositionally biased region" description="Basic and acidic residues" evidence="6">
    <location>
        <begin position="96"/>
        <end position="115"/>
    </location>
</feature>
<dbReference type="InterPro" id="IPR040007">
    <property type="entry name" value="Tho2"/>
</dbReference>
<feature type="compositionally biased region" description="Basic and acidic residues" evidence="6">
    <location>
        <begin position="1883"/>
        <end position="1896"/>
    </location>
</feature>
<feature type="compositionally biased region" description="Basic and acidic residues" evidence="6">
    <location>
        <begin position="2093"/>
        <end position="2105"/>
    </location>
</feature>
<dbReference type="GO" id="GO:0003729">
    <property type="term" value="F:mRNA binding"/>
    <property type="evidence" value="ECO:0007669"/>
    <property type="project" value="TreeGrafter"/>
</dbReference>
<comment type="caution">
    <text evidence="10">The sequence shown here is derived from an EMBL/GenBank/DDBJ whole genome shotgun (WGS) entry which is preliminary data.</text>
</comment>
<feature type="domain" description="THO complex subunitTHOC2 C-terminal" evidence="7">
    <location>
        <begin position="1351"/>
        <end position="1666"/>
    </location>
</feature>